<evidence type="ECO:0000259" key="1">
    <source>
        <dbReference type="Pfam" id="PF06722"/>
    </source>
</evidence>
<dbReference type="Gene3D" id="3.40.50.2000">
    <property type="entry name" value="Glycogen Phosphorylase B"/>
    <property type="match status" value="1"/>
</dbReference>
<dbReference type="HOGENOM" id="CLU_1468606_0_0_1"/>
<keyword evidence="3" id="KW-1185">Reference proteome</keyword>
<reference evidence="3" key="2">
    <citation type="submission" date="2015-01" db="EMBL/GenBank/DDBJ databases">
        <title>Evolutionary Origins and Diversification of the Mycorrhizal Mutualists.</title>
        <authorList>
            <consortium name="DOE Joint Genome Institute"/>
            <consortium name="Mycorrhizal Genomics Consortium"/>
            <person name="Kohler A."/>
            <person name="Kuo A."/>
            <person name="Nagy L.G."/>
            <person name="Floudas D."/>
            <person name="Copeland A."/>
            <person name="Barry K.W."/>
            <person name="Cichocki N."/>
            <person name="Veneault-Fourrey C."/>
            <person name="LaButti K."/>
            <person name="Lindquist E.A."/>
            <person name="Lipzen A."/>
            <person name="Lundell T."/>
            <person name="Morin E."/>
            <person name="Murat C."/>
            <person name="Riley R."/>
            <person name="Ohm R."/>
            <person name="Sun H."/>
            <person name="Tunlid A."/>
            <person name="Henrissat B."/>
            <person name="Grigoriev I.V."/>
            <person name="Hibbett D.S."/>
            <person name="Martin F."/>
        </authorList>
    </citation>
    <scope>NUCLEOTIDE SEQUENCE [LARGE SCALE GENOMIC DNA]</scope>
    <source>
        <strain evidence="3">Zn</strain>
    </source>
</reference>
<gene>
    <name evidence="2" type="ORF">OIDMADRAFT_175344</name>
</gene>
<organism evidence="2 3">
    <name type="scientific">Oidiodendron maius (strain Zn)</name>
    <dbReference type="NCBI Taxonomy" id="913774"/>
    <lineage>
        <taxon>Eukaryota</taxon>
        <taxon>Fungi</taxon>
        <taxon>Dikarya</taxon>
        <taxon>Ascomycota</taxon>
        <taxon>Pezizomycotina</taxon>
        <taxon>Leotiomycetes</taxon>
        <taxon>Leotiomycetes incertae sedis</taxon>
        <taxon>Myxotrichaceae</taxon>
        <taxon>Oidiodendron</taxon>
    </lineage>
</organism>
<dbReference type="InterPro" id="IPR010610">
    <property type="entry name" value="EryCIII-like_C"/>
</dbReference>
<dbReference type="Pfam" id="PF06722">
    <property type="entry name" value="EryCIII-like_C"/>
    <property type="match status" value="1"/>
</dbReference>
<dbReference type="OrthoDB" id="5835829at2759"/>
<feature type="domain" description="Erythromycin biosynthesis protein CIII-like C-terminal" evidence="1">
    <location>
        <begin position="80"/>
        <end position="168"/>
    </location>
</feature>
<accession>A0A0C3DB42</accession>
<dbReference type="STRING" id="913774.A0A0C3DB42"/>
<dbReference type="SUPFAM" id="SSF53756">
    <property type="entry name" value="UDP-Glycosyltransferase/glycogen phosphorylase"/>
    <property type="match status" value="1"/>
</dbReference>
<dbReference type="InParanoid" id="A0A0C3DB42"/>
<name>A0A0C3DB42_OIDMZ</name>
<dbReference type="EMBL" id="KN832870">
    <property type="protein sequence ID" value="KIN08564.1"/>
    <property type="molecule type" value="Genomic_DNA"/>
</dbReference>
<dbReference type="Proteomes" id="UP000054321">
    <property type="component" value="Unassembled WGS sequence"/>
</dbReference>
<sequence>MQPTLYFVGDYPRATVIRSRILWPGGRRSLINATKKIITVSQGSVAANFNSPIIPAMIAFKVRSDVLVVVALGKKGLLCHDLLPHCKVLVTNGGYGAFQHTISNRTPLVIAGAGEEKPEVAARAKWVDIGINLRTGSPKPEEVRTAVEEIVNNGKYRVSGSELEEERYNPIEEVRKSIDELAGG</sequence>
<evidence type="ECO:0000313" key="3">
    <source>
        <dbReference type="Proteomes" id="UP000054321"/>
    </source>
</evidence>
<dbReference type="GO" id="GO:0016757">
    <property type="term" value="F:glycosyltransferase activity"/>
    <property type="evidence" value="ECO:0007669"/>
    <property type="project" value="UniProtKB-ARBA"/>
</dbReference>
<proteinExistence type="predicted"/>
<evidence type="ECO:0000313" key="2">
    <source>
        <dbReference type="EMBL" id="KIN08564.1"/>
    </source>
</evidence>
<dbReference type="AlphaFoldDB" id="A0A0C3DB42"/>
<reference evidence="2 3" key="1">
    <citation type="submission" date="2014-04" db="EMBL/GenBank/DDBJ databases">
        <authorList>
            <consortium name="DOE Joint Genome Institute"/>
            <person name="Kuo A."/>
            <person name="Martino E."/>
            <person name="Perotto S."/>
            <person name="Kohler A."/>
            <person name="Nagy L.G."/>
            <person name="Floudas D."/>
            <person name="Copeland A."/>
            <person name="Barry K.W."/>
            <person name="Cichocki N."/>
            <person name="Veneault-Fourrey C."/>
            <person name="LaButti K."/>
            <person name="Lindquist E.A."/>
            <person name="Lipzen A."/>
            <person name="Lundell T."/>
            <person name="Morin E."/>
            <person name="Murat C."/>
            <person name="Sun H."/>
            <person name="Tunlid A."/>
            <person name="Henrissat B."/>
            <person name="Grigoriev I.V."/>
            <person name="Hibbett D.S."/>
            <person name="Martin F."/>
            <person name="Nordberg H.P."/>
            <person name="Cantor M.N."/>
            <person name="Hua S.X."/>
        </authorList>
    </citation>
    <scope>NUCLEOTIDE SEQUENCE [LARGE SCALE GENOMIC DNA]</scope>
    <source>
        <strain evidence="2 3">Zn</strain>
    </source>
</reference>
<protein>
    <submittedName>
        <fullName evidence="2">Glycosyltransferase family 1 protein</fullName>
    </submittedName>
</protein>
<keyword evidence="2" id="KW-0808">Transferase</keyword>